<reference evidence="1 2" key="1">
    <citation type="submission" date="2021-03" db="EMBL/GenBank/DDBJ databases">
        <title>Glycomyces sp. nov., a novel actinomycete isolated from soil.</title>
        <authorList>
            <person name="Yang X."/>
            <person name="Xu X."/>
        </authorList>
    </citation>
    <scope>NUCLEOTIDE SEQUENCE [LARGE SCALE GENOMIC DNA]</scope>
    <source>
        <strain evidence="1 2">NEAU-S30</strain>
    </source>
</reference>
<keyword evidence="2" id="KW-1185">Reference proteome</keyword>
<evidence type="ECO:0008006" key="3">
    <source>
        <dbReference type="Google" id="ProtNLM"/>
    </source>
</evidence>
<organism evidence="1 2">
    <name type="scientific">Glycomyces niveus</name>
    <dbReference type="NCBI Taxonomy" id="2820287"/>
    <lineage>
        <taxon>Bacteria</taxon>
        <taxon>Bacillati</taxon>
        <taxon>Actinomycetota</taxon>
        <taxon>Actinomycetes</taxon>
        <taxon>Glycomycetales</taxon>
        <taxon>Glycomycetaceae</taxon>
        <taxon>Glycomyces</taxon>
    </lineage>
</organism>
<accession>A0ABS3U9Y0</accession>
<comment type="caution">
    <text evidence="1">The sequence shown here is derived from an EMBL/GenBank/DDBJ whole genome shotgun (WGS) entry which is preliminary data.</text>
</comment>
<proteinExistence type="predicted"/>
<sequence length="150" mass="16364">MRAIKIGLFALACLAWLAFSAALVVWPGSYLVAGEWREATVVGEPYDKAVCVWSECGEGSSAEYVEVEYEELSGERNRASVLAVSVRDGKTQVLVSPLIDHAIATRFEAFVGIGIGLVVAWWTAKGLAALGEELFWLRDVRLFGGVRVRD</sequence>
<gene>
    <name evidence="1" type="ORF">J5V16_22355</name>
</gene>
<evidence type="ECO:0000313" key="2">
    <source>
        <dbReference type="Proteomes" id="UP000681341"/>
    </source>
</evidence>
<name>A0ABS3U9Y0_9ACTN</name>
<dbReference type="EMBL" id="JAGFNP010000016">
    <property type="protein sequence ID" value="MBO3735575.1"/>
    <property type="molecule type" value="Genomic_DNA"/>
</dbReference>
<dbReference type="Proteomes" id="UP000681341">
    <property type="component" value="Unassembled WGS sequence"/>
</dbReference>
<dbReference type="RefSeq" id="WP_208499233.1">
    <property type="nucleotide sequence ID" value="NZ_JAGFNP010000016.1"/>
</dbReference>
<protein>
    <recommendedName>
        <fullName evidence="3">DUF3592 domain-containing protein</fullName>
    </recommendedName>
</protein>
<evidence type="ECO:0000313" key="1">
    <source>
        <dbReference type="EMBL" id="MBO3735575.1"/>
    </source>
</evidence>